<keyword evidence="2" id="KW-0732">Signal</keyword>
<evidence type="ECO:0000259" key="3">
    <source>
        <dbReference type="SMART" id="SM00034"/>
    </source>
</evidence>
<proteinExistence type="predicted"/>
<dbReference type="InterPro" id="IPR016186">
    <property type="entry name" value="C-type_lectin-like/link_sf"/>
</dbReference>
<feature type="chain" id="PRO_5037701096" evidence="2">
    <location>
        <begin position="19"/>
        <end position="348"/>
    </location>
</feature>
<reference evidence="5" key="1">
    <citation type="submission" date="2025-08" db="UniProtKB">
        <authorList>
            <consortium name="RefSeq"/>
        </authorList>
    </citation>
    <scope>IDENTIFICATION</scope>
    <source>
        <tissue evidence="5">Whole organism</tissue>
    </source>
</reference>
<keyword evidence="4" id="KW-1185">Reference proteome</keyword>
<dbReference type="GeneID" id="108679210"/>
<feature type="domain" description="C-type lectin" evidence="3">
    <location>
        <begin position="85"/>
        <end position="235"/>
    </location>
</feature>
<dbReference type="InterPro" id="IPR016187">
    <property type="entry name" value="CTDL_fold"/>
</dbReference>
<dbReference type="SUPFAM" id="SSF56436">
    <property type="entry name" value="C-type lectin-like"/>
    <property type="match status" value="1"/>
</dbReference>
<feature type="region of interest" description="Disordered" evidence="1">
    <location>
        <begin position="55"/>
        <end position="80"/>
    </location>
</feature>
<feature type="signal peptide" evidence="2">
    <location>
        <begin position="1"/>
        <end position="18"/>
    </location>
</feature>
<dbReference type="RefSeq" id="XP_018023299.2">
    <property type="nucleotide sequence ID" value="XM_018167810.2"/>
</dbReference>
<dbReference type="OrthoDB" id="6334203at2759"/>
<dbReference type="SMART" id="SM00034">
    <property type="entry name" value="CLECT"/>
    <property type="match status" value="1"/>
</dbReference>
<evidence type="ECO:0000313" key="5">
    <source>
        <dbReference type="RefSeq" id="XP_018023299.2"/>
    </source>
</evidence>
<gene>
    <name evidence="5" type="primary">LOC108679210</name>
</gene>
<evidence type="ECO:0000256" key="2">
    <source>
        <dbReference type="SAM" id="SignalP"/>
    </source>
</evidence>
<dbReference type="Gene3D" id="3.10.100.10">
    <property type="entry name" value="Mannose-Binding Protein A, subunit A"/>
    <property type="match status" value="1"/>
</dbReference>
<dbReference type="InterPro" id="IPR050801">
    <property type="entry name" value="Ca-Dep_Lectins_ImmuneDev"/>
</dbReference>
<dbReference type="PANTHER" id="PTHR22801:SF63">
    <property type="entry name" value="C-TYPE LECTIN DOMAIN-CONTAINING PROTEIN"/>
    <property type="match status" value="1"/>
</dbReference>
<dbReference type="InterPro" id="IPR001304">
    <property type="entry name" value="C-type_lectin-like"/>
</dbReference>
<dbReference type="AlphaFoldDB" id="A0A8B7PAW2"/>
<accession>A0A8B7PAW2</accession>
<name>A0A8B7PAW2_HYAAZ</name>
<dbReference type="PANTHER" id="PTHR22801">
    <property type="entry name" value="LITHOSTATHINE"/>
    <property type="match status" value="1"/>
</dbReference>
<evidence type="ECO:0000256" key="1">
    <source>
        <dbReference type="SAM" id="MobiDB-lite"/>
    </source>
</evidence>
<feature type="compositionally biased region" description="Low complexity" evidence="1">
    <location>
        <begin position="55"/>
        <end position="68"/>
    </location>
</feature>
<sequence>MKLACCILLCAALAVTEAVPQGNILRGRRVGGTARPRVRGNVPAAVAAAAPATGAAPAAAPAKPTTTPKPEPPRPKGPSCAGQACADGFSMFQNKCYKVISSPTPLDFTSSQRKCQQDSAVLASDSSAAVHTFLKSLLKPVLTENIDSRYRRAFVGLMCQDQCDTSSNWVFADGTKCEGNGFCDWSSSGNEWNAVPTGLHGASIAAILDDASDTQYRNKLQPYPADHQLMFAVCQRSADSTDHLKPRGLQVTERLANVELVWKRPRCDGDVSTYIFVLLGGSTSYDTEIKCSKESCVYELNPADCNDCITPNVEYTFSIAPVLSNAQLGPAITVSKKIVSKMIGGSRH</sequence>
<protein>
    <submittedName>
        <fullName evidence="5">Uncharacterized protein LOC108679210</fullName>
    </submittedName>
</protein>
<dbReference type="CDD" id="cd00037">
    <property type="entry name" value="CLECT"/>
    <property type="match status" value="1"/>
</dbReference>
<evidence type="ECO:0000313" key="4">
    <source>
        <dbReference type="Proteomes" id="UP000694843"/>
    </source>
</evidence>
<organism evidence="4 5">
    <name type="scientific">Hyalella azteca</name>
    <name type="common">Amphipod</name>
    <dbReference type="NCBI Taxonomy" id="294128"/>
    <lineage>
        <taxon>Eukaryota</taxon>
        <taxon>Metazoa</taxon>
        <taxon>Ecdysozoa</taxon>
        <taxon>Arthropoda</taxon>
        <taxon>Crustacea</taxon>
        <taxon>Multicrustacea</taxon>
        <taxon>Malacostraca</taxon>
        <taxon>Eumalacostraca</taxon>
        <taxon>Peracarida</taxon>
        <taxon>Amphipoda</taxon>
        <taxon>Senticaudata</taxon>
        <taxon>Talitrida</taxon>
        <taxon>Talitroidea</taxon>
        <taxon>Hyalellidae</taxon>
        <taxon>Hyalella</taxon>
    </lineage>
</organism>
<dbReference type="Proteomes" id="UP000694843">
    <property type="component" value="Unplaced"/>
</dbReference>
<dbReference type="KEGG" id="hazt:108679210"/>